<gene>
    <name evidence="9" type="ORF">H4P12_06310</name>
</gene>
<evidence type="ECO:0000313" key="9">
    <source>
        <dbReference type="EMBL" id="MBC9246331.1"/>
    </source>
</evidence>
<dbReference type="PROSITE" id="PS50928">
    <property type="entry name" value="ABC_TM1"/>
    <property type="match status" value="1"/>
</dbReference>
<evidence type="ECO:0000256" key="3">
    <source>
        <dbReference type="ARBA" id="ARBA00022475"/>
    </source>
</evidence>
<keyword evidence="2 7" id="KW-0813">Transport</keyword>
<evidence type="ECO:0000256" key="5">
    <source>
        <dbReference type="ARBA" id="ARBA00022989"/>
    </source>
</evidence>
<dbReference type="InterPro" id="IPR045621">
    <property type="entry name" value="BPD_transp_1_N"/>
</dbReference>
<dbReference type="Proteomes" id="UP000608594">
    <property type="component" value="Unassembled WGS sequence"/>
</dbReference>
<name>A0A926GD86_9RHOB</name>
<dbReference type="InterPro" id="IPR000515">
    <property type="entry name" value="MetI-like"/>
</dbReference>
<dbReference type="AlphaFoldDB" id="A0A926GD86"/>
<protein>
    <submittedName>
        <fullName evidence="9">ABC transporter permease</fullName>
    </submittedName>
</protein>
<keyword evidence="3" id="KW-1003">Cell membrane</keyword>
<dbReference type="Pfam" id="PF19300">
    <property type="entry name" value="BPD_transp_1_N"/>
    <property type="match status" value="1"/>
</dbReference>
<feature type="transmembrane region" description="Helical" evidence="7">
    <location>
        <begin position="187"/>
        <end position="206"/>
    </location>
</feature>
<dbReference type="GO" id="GO:0055085">
    <property type="term" value="P:transmembrane transport"/>
    <property type="evidence" value="ECO:0007669"/>
    <property type="project" value="InterPro"/>
</dbReference>
<dbReference type="RefSeq" id="WP_187792827.1">
    <property type="nucleotide sequence ID" value="NZ_JACOQL010000002.1"/>
</dbReference>
<comment type="caution">
    <text evidence="9">The sequence shown here is derived from an EMBL/GenBank/DDBJ whole genome shotgun (WGS) entry which is preliminary data.</text>
</comment>
<feature type="transmembrane region" description="Helical" evidence="7">
    <location>
        <begin position="291"/>
        <end position="314"/>
    </location>
</feature>
<evidence type="ECO:0000256" key="4">
    <source>
        <dbReference type="ARBA" id="ARBA00022692"/>
    </source>
</evidence>
<keyword evidence="5 7" id="KW-1133">Transmembrane helix</keyword>
<dbReference type="Gene3D" id="1.10.3720.10">
    <property type="entry name" value="MetI-like"/>
    <property type="match status" value="1"/>
</dbReference>
<feature type="transmembrane region" description="Helical" evidence="7">
    <location>
        <begin position="103"/>
        <end position="126"/>
    </location>
</feature>
<feature type="transmembrane region" description="Helical" evidence="7">
    <location>
        <begin position="12"/>
        <end position="32"/>
    </location>
</feature>
<dbReference type="PANTHER" id="PTHR43163">
    <property type="entry name" value="DIPEPTIDE TRANSPORT SYSTEM PERMEASE PROTEIN DPPB-RELATED"/>
    <property type="match status" value="1"/>
</dbReference>
<dbReference type="GO" id="GO:0005886">
    <property type="term" value="C:plasma membrane"/>
    <property type="evidence" value="ECO:0007669"/>
    <property type="project" value="UniProtKB-SubCell"/>
</dbReference>
<proteinExistence type="inferred from homology"/>
<comment type="similarity">
    <text evidence="7">Belongs to the binding-protein-dependent transport system permease family.</text>
</comment>
<dbReference type="PANTHER" id="PTHR43163:SF9">
    <property type="entry name" value="ABC TRANSPORTER PERMEASE PROTEIN"/>
    <property type="match status" value="1"/>
</dbReference>
<dbReference type="EMBL" id="JACOQL010000002">
    <property type="protein sequence ID" value="MBC9246331.1"/>
    <property type="molecule type" value="Genomic_DNA"/>
</dbReference>
<sequence>MKSLDFILRRLAKAFFVVIGVVILNFLLIQLAPGDPAAVMAGDAGAGDAEYLAQLRAQFGLDKPLPVQLWNYLSGVLTGDLGYSYRNQLPVLDLIMDRLPATLLLTGCALVFSLVFGILFGVIAAWRRGGVLDSTIMFGALLFYATPLFWTALMAVLLFSIKLGWLPPFDMETIGANLTGWARVKDIAWHLVLPVVTLGLFFTAIYTRLTRASMLEVMGQDFIKTARAKGVPKGRIIRRHALRNAFLPIFTFASLQAGQLVGGAVLTETVFAWPGIGRLMFDALLSRDYPVLLGVFLITAAMVVLVNLIADLLYRFVDPRIEQGA</sequence>
<feature type="domain" description="ABC transmembrane type-1" evidence="8">
    <location>
        <begin position="99"/>
        <end position="314"/>
    </location>
</feature>
<evidence type="ECO:0000259" key="8">
    <source>
        <dbReference type="PROSITE" id="PS50928"/>
    </source>
</evidence>
<evidence type="ECO:0000256" key="2">
    <source>
        <dbReference type="ARBA" id="ARBA00022448"/>
    </source>
</evidence>
<evidence type="ECO:0000256" key="7">
    <source>
        <dbReference type="RuleBase" id="RU363032"/>
    </source>
</evidence>
<evidence type="ECO:0000256" key="6">
    <source>
        <dbReference type="ARBA" id="ARBA00023136"/>
    </source>
</evidence>
<keyword evidence="10" id="KW-1185">Reference proteome</keyword>
<comment type="subcellular location">
    <subcellularLocation>
        <location evidence="1 7">Cell membrane</location>
        <topology evidence="1 7">Multi-pass membrane protein</topology>
    </subcellularLocation>
</comment>
<evidence type="ECO:0000313" key="10">
    <source>
        <dbReference type="Proteomes" id="UP000608594"/>
    </source>
</evidence>
<evidence type="ECO:0000256" key="1">
    <source>
        <dbReference type="ARBA" id="ARBA00004651"/>
    </source>
</evidence>
<accession>A0A926GD86</accession>
<dbReference type="SUPFAM" id="SSF161098">
    <property type="entry name" value="MetI-like"/>
    <property type="match status" value="1"/>
</dbReference>
<dbReference type="InterPro" id="IPR035906">
    <property type="entry name" value="MetI-like_sf"/>
</dbReference>
<organism evidence="9 10">
    <name type="scientific">Paracoccus amoyensis</name>
    <dbReference type="NCBI Taxonomy" id="2760093"/>
    <lineage>
        <taxon>Bacteria</taxon>
        <taxon>Pseudomonadati</taxon>
        <taxon>Pseudomonadota</taxon>
        <taxon>Alphaproteobacteria</taxon>
        <taxon>Rhodobacterales</taxon>
        <taxon>Paracoccaceae</taxon>
        <taxon>Paracoccus</taxon>
    </lineage>
</organism>
<reference evidence="9" key="1">
    <citation type="submission" date="2020-08" db="EMBL/GenBank/DDBJ databases">
        <title>Paracoccus amoyensis sp. nov., isolated from the surface seawater at coast of Xiamen, Fujian.</title>
        <authorList>
            <person name="Lyu L."/>
        </authorList>
    </citation>
    <scope>NUCLEOTIDE SEQUENCE</scope>
    <source>
        <strain evidence="9">11-3</strain>
    </source>
</reference>
<dbReference type="Pfam" id="PF00528">
    <property type="entry name" value="BPD_transp_1"/>
    <property type="match status" value="1"/>
</dbReference>
<feature type="transmembrane region" description="Helical" evidence="7">
    <location>
        <begin position="245"/>
        <end position="271"/>
    </location>
</feature>
<keyword evidence="6 7" id="KW-0472">Membrane</keyword>
<dbReference type="CDD" id="cd06261">
    <property type="entry name" value="TM_PBP2"/>
    <property type="match status" value="1"/>
</dbReference>
<keyword evidence="4 7" id="KW-0812">Transmembrane</keyword>
<feature type="transmembrane region" description="Helical" evidence="7">
    <location>
        <begin position="138"/>
        <end position="161"/>
    </location>
</feature>